<proteinExistence type="predicted"/>
<organism evidence="1 2">
    <name type="scientific">Romboutsia timonensis</name>
    <dbReference type="NCBI Taxonomy" id="1776391"/>
    <lineage>
        <taxon>Bacteria</taxon>
        <taxon>Bacillati</taxon>
        <taxon>Bacillota</taxon>
        <taxon>Clostridia</taxon>
        <taxon>Peptostreptococcales</taxon>
        <taxon>Peptostreptococcaceae</taxon>
        <taxon>Romboutsia</taxon>
    </lineage>
</organism>
<accession>A0A921N0T4</accession>
<reference evidence="1" key="2">
    <citation type="submission" date="2021-09" db="EMBL/GenBank/DDBJ databases">
        <authorList>
            <person name="Gilroy R."/>
        </authorList>
    </citation>
    <scope>NUCLEOTIDE SEQUENCE</scope>
    <source>
        <strain evidence="1">1277</strain>
    </source>
</reference>
<comment type="caution">
    <text evidence="1">The sequence shown here is derived from an EMBL/GenBank/DDBJ whole genome shotgun (WGS) entry which is preliminary data.</text>
</comment>
<name>A0A921N0T4_9FIRM</name>
<sequence>MTGKSNIKDMYMWTGKVSKYDALKDFVAISPNHPILLEHEAYWRKNYPVRYEIFKMYFRENKTYQEIANIKGFDDNTITKKECSTIYSILERPLGLPPIKKTDE</sequence>
<dbReference type="Proteomes" id="UP000776700">
    <property type="component" value="Unassembled WGS sequence"/>
</dbReference>
<dbReference type="EMBL" id="DYUB01000133">
    <property type="protein sequence ID" value="HJG96259.1"/>
    <property type="molecule type" value="Genomic_DNA"/>
</dbReference>
<protein>
    <submittedName>
        <fullName evidence="1">Uncharacterized protein</fullName>
    </submittedName>
</protein>
<evidence type="ECO:0000313" key="1">
    <source>
        <dbReference type="EMBL" id="HJG96259.1"/>
    </source>
</evidence>
<gene>
    <name evidence="1" type="ORF">K8V90_04050</name>
</gene>
<dbReference type="AlphaFoldDB" id="A0A921N0T4"/>
<reference evidence="1" key="1">
    <citation type="journal article" date="2021" name="PeerJ">
        <title>Extensive microbial diversity within the chicken gut microbiome revealed by metagenomics and culture.</title>
        <authorList>
            <person name="Gilroy R."/>
            <person name="Ravi A."/>
            <person name="Getino M."/>
            <person name="Pursley I."/>
            <person name="Horton D.L."/>
            <person name="Alikhan N.F."/>
            <person name="Baker D."/>
            <person name="Gharbi K."/>
            <person name="Hall N."/>
            <person name="Watson M."/>
            <person name="Adriaenssens E.M."/>
            <person name="Foster-Nyarko E."/>
            <person name="Jarju S."/>
            <person name="Secka A."/>
            <person name="Antonio M."/>
            <person name="Oren A."/>
            <person name="Chaudhuri R.R."/>
            <person name="La Ragione R."/>
            <person name="Hildebrand F."/>
            <person name="Pallen M.J."/>
        </authorList>
    </citation>
    <scope>NUCLEOTIDE SEQUENCE</scope>
    <source>
        <strain evidence="1">1277</strain>
    </source>
</reference>
<evidence type="ECO:0000313" key="2">
    <source>
        <dbReference type="Proteomes" id="UP000776700"/>
    </source>
</evidence>